<accession>A0A8C1ECV9</accession>
<dbReference type="PANTHER" id="PTHR16260:SF3">
    <property type="entry name" value="CHROMOSOME 14 OPEN READING FRAME 119-LIKE-RELATED"/>
    <property type="match status" value="1"/>
</dbReference>
<keyword evidence="2" id="KW-1185">Reference proteome</keyword>
<dbReference type="OMA" id="QVKDRPP"/>
<dbReference type="AlphaFoldDB" id="A0A8C1ECV9"/>
<dbReference type="Proteomes" id="UP001108240">
    <property type="component" value="Unplaced"/>
</dbReference>
<reference evidence="1" key="1">
    <citation type="submission" date="2025-08" db="UniProtKB">
        <authorList>
            <consortium name="Ensembl"/>
        </authorList>
    </citation>
    <scope>IDENTIFICATION</scope>
</reference>
<reference evidence="1" key="2">
    <citation type="submission" date="2025-09" db="UniProtKB">
        <authorList>
            <consortium name="Ensembl"/>
        </authorList>
    </citation>
    <scope>IDENTIFICATION</scope>
</reference>
<name>A0A8C1ECV9_CYPCA</name>
<proteinExistence type="predicted"/>
<organism evidence="1 2">
    <name type="scientific">Cyprinus carpio carpio</name>
    <dbReference type="NCBI Taxonomy" id="630221"/>
    <lineage>
        <taxon>Eukaryota</taxon>
        <taxon>Metazoa</taxon>
        <taxon>Chordata</taxon>
        <taxon>Craniata</taxon>
        <taxon>Vertebrata</taxon>
        <taxon>Euteleostomi</taxon>
        <taxon>Actinopterygii</taxon>
        <taxon>Neopterygii</taxon>
        <taxon>Teleostei</taxon>
        <taxon>Ostariophysi</taxon>
        <taxon>Cypriniformes</taxon>
        <taxon>Cyprinidae</taxon>
        <taxon>Cyprininae</taxon>
        <taxon>Cyprinus</taxon>
    </lineage>
</organism>
<evidence type="ECO:0000313" key="1">
    <source>
        <dbReference type="Ensembl" id="ENSCCRP00000072291.2"/>
    </source>
</evidence>
<dbReference type="Ensembl" id="ENSCCRT00000078346.2">
    <property type="protein sequence ID" value="ENSCCRP00000072291.2"/>
    <property type="gene ID" value="ENSCCRG00000039018.2"/>
</dbReference>
<dbReference type="PANTHER" id="PTHR16260">
    <property type="entry name" value="SIMILAR TO 1700123O20RIK PROTEIN"/>
    <property type="match status" value="1"/>
</dbReference>
<sequence length="204" mass="23062">MFYKVTGKMAWFHQALQGSVQPDGSMMPPTVEDLSHSQVSKHTITQLGMSDGQGWSTLPPVSITDFPPVSRGIVPQRLEALSCTSLNVGCREDSVLLSFVTLQEQRCVLSWFLGWNAVQKQRFLEDLISKAVPGKVSSLLDQLNTLQVNDRPPNIFECQLRLWTQWFDSWSEEERNAFLNSLEEKDPTFVAYFYSRLAGTAGRD</sequence>
<dbReference type="GeneTree" id="ENSGT00940000168711"/>
<dbReference type="Pfam" id="PF14969">
    <property type="entry name" value="DUF4508"/>
    <property type="match status" value="1"/>
</dbReference>
<dbReference type="InterPro" id="IPR028019">
    <property type="entry name" value="DUF4508"/>
</dbReference>
<protein>
    <submittedName>
        <fullName evidence="1">Uncharacterized protein</fullName>
    </submittedName>
</protein>
<evidence type="ECO:0000313" key="2">
    <source>
        <dbReference type="Proteomes" id="UP001108240"/>
    </source>
</evidence>